<organism evidence="2 3">
    <name type="scientific">Pseudopedobacter saltans</name>
    <dbReference type="NCBI Taxonomy" id="151895"/>
    <lineage>
        <taxon>Bacteria</taxon>
        <taxon>Pseudomonadati</taxon>
        <taxon>Bacteroidota</taxon>
        <taxon>Sphingobacteriia</taxon>
        <taxon>Sphingobacteriales</taxon>
        <taxon>Sphingobacteriaceae</taxon>
        <taxon>Pseudopedobacter</taxon>
    </lineage>
</organism>
<keyword evidence="1" id="KW-0812">Transmembrane</keyword>
<reference evidence="2 3" key="1">
    <citation type="submission" date="2017-11" db="EMBL/GenBank/DDBJ databases">
        <title>Infants hospitalized years apart are colonized by the same room-sourced microbial strains.</title>
        <authorList>
            <person name="Brooks B."/>
            <person name="Olm M.R."/>
            <person name="Firek B.A."/>
            <person name="Baker R."/>
            <person name="Thomas B.C."/>
            <person name="Morowitz M.J."/>
            <person name="Banfield J.F."/>
        </authorList>
    </citation>
    <scope>NUCLEOTIDE SEQUENCE [LARGE SCALE GENOMIC DNA]</scope>
    <source>
        <strain evidence="2">S2_009_000_R2_76</strain>
    </source>
</reference>
<feature type="transmembrane region" description="Helical" evidence="1">
    <location>
        <begin position="84"/>
        <end position="102"/>
    </location>
</feature>
<dbReference type="AlphaFoldDB" id="A0A2W5EVD2"/>
<keyword evidence="1" id="KW-0472">Membrane</keyword>
<name>A0A2W5EVD2_9SPHI</name>
<protein>
    <submittedName>
        <fullName evidence="2">Gliding motility-associated ABC transporter permease subunit GldF</fullName>
    </submittedName>
</protein>
<dbReference type="EMBL" id="QFOI01000177">
    <property type="protein sequence ID" value="PZP47925.1"/>
    <property type="molecule type" value="Genomic_DNA"/>
</dbReference>
<feature type="transmembrane region" description="Helical" evidence="1">
    <location>
        <begin position="31"/>
        <end position="54"/>
    </location>
</feature>
<accession>A0A2W5EVD2</accession>
<evidence type="ECO:0000313" key="3">
    <source>
        <dbReference type="Proteomes" id="UP000249645"/>
    </source>
</evidence>
<keyword evidence="1" id="KW-1133">Transmembrane helix</keyword>
<sequence>GSYIGLLLLGSVFTAIGICTSSFTSNTVVAFILGAVLCLFFYAGFDAIASLPFFRNGMDYYLQMLGLNFHYKNISRGVVDIRDIVYFIGIVYLCGLVMRRNILTR</sequence>
<dbReference type="Proteomes" id="UP000249645">
    <property type="component" value="Unassembled WGS sequence"/>
</dbReference>
<evidence type="ECO:0000313" key="2">
    <source>
        <dbReference type="EMBL" id="PZP47925.1"/>
    </source>
</evidence>
<evidence type="ECO:0000256" key="1">
    <source>
        <dbReference type="SAM" id="Phobius"/>
    </source>
</evidence>
<proteinExistence type="predicted"/>
<gene>
    <name evidence="2" type="ORF">DI598_10545</name>
</gene>
<feature type="non-terminal residue" evidence="2">
    <location>
        <position position="1"/>
    </location>
</feature>
<comment type="caution">
    <text evidence="2">The sequence shown here is derived from an EMBL/GenBank/DDBJ whole genome shotgun (WGS) entry which is preliminary data.</text>
</comment>